<name>A0AC61DI22_9FIRM</name>
<reference evidence="1" key="1">
    <citation type="submission" date="2017-10" db="EMBL/GenBank/DDBJ databases">
        <title>Genome sequence of cellulolytic Lachnospiraceae bacterium XHS1971 isolated from hotspring sediment.</title>
        <authorList>
            <person name="Vasudevan G."/>
            <person name="Joshi A.J."/>
            <person name="Hivarkar S."/>
            <person name="Lanjekar V.B."/>
            <person name="Dhakephalkar P.K."/>
            <person name="Dagar S."/>
        </authorList>
    </citation>
    <scope>NUCLEOTIDE SEQUENCE</scope>
    <source>
        <strain evidence="1">XHS1971</strain>
    </source>
</reference>
<organism evidence="1 2">
    <name type="scientific">Sporanaerobium hydrogeniformans</name>
    <dbReference type="NCBI Taxonomy" id="3072179"/>
    <lineage>
        <taxon>Bacteria</taxon>
        <taxon>Bacillati</taxon>
        <taxon>Bacillota</taxon>
        <taxon>Clostridia</taxon>
        <taxon>Lachnospirales</taxon>
        <taxon>Lachnospiraceae</taxon>
        <taxon>Sporanaerobium</taxon>
    </lineage>
</organism>
<keyword evidence="2" id="KW-1185">Reference proteome</keyword>
<dbReference type="Proteomes" id="UP000224460">
    <property type="component" value="Unassembled WGS sequence"/>
</dbReference>
<evidence type="ECO:0000313" key="2">
    <source>
        <dbReference type="Proteomes" id="UP000224460"/>
    </source>
</evidence>
<sequence length="803" mass="89380">MNVKSLYKLEFPKVKALVTHFALTEGGKEICEKMEPQVHFEVVDRLQRETADALAMSVKKGRLPLGSLKQVAAIIKRVEIGAILSSTEVLNVGSVLKASRTVKNYQREGDQKEIPYPAIDDYFEAITTHAQVEKEIERCIVGPDQFSDEATPELYQIRRQMKQLQNKIKEALQGIIYSTRYQDMLQDPVITIRRERYCIPIKVEYKTQFKGIVHDQSATGATVFMEPMTVVELNNELKSLEAKEQEEIEKILIDLTTQIQGIAPYVLTNYTQLVKLDAIFARAEFSLKYNCRQPRLNTEGRVKLKKARHPLLQVEQVVPIDVEVGDTFSTLLITGPNTGGKTVTLKTVGLFAVMTACGLQIPAGEGSEMAIFDEIYADLGDEQSIEQSLSTFSAHMTNIVSILQNVTPQSLVLLDEVGSGTDPIEGAALAMSILENLRKGKIRTVATTHYSELKLYALSTEGVENASCEFDVESLRPTYRLLTGIPGKSNAFAISMRLGLPSYIIERAKTYLEKENVNMESILVDLEESKKLAELESERAKEYRAEAERLKEEIAKERKKIDHARKKILEKAEIKAKEMLKAAELETDKALKEVRAAARKAQVLIDEKDLQAAKQGMSETIEGQNKKINKITGRNQKNTPKLKTVAVGEEVLVASLMQQGTVIEAPDSNGNVVVRLGIMPMKIHISQLERISEPKEEVTKSKSKNKMPKSAGGVSYNLSKTSTISTQVDVRGMMVDEALPIVDKYLDDAYLSGLKQVTIIHGKGTGALRAAVNTMLRRHPHVEGYRPGKYGEGEMGVTVVTIK</sequence>
<accession>A0AC61DI22</accession>
<proteinExistence type="predicted"/>
<gene>
    <name evidence="1" type="ORF">CS063_02570</name>
</gene>
<evidence type="ECO:0000313" key="1">
    <source>
        <dbReference type="EMBL" id="PHV72380.1"/>
    </source>
</evidence>
<protein>
    <submittedName>
        <fullName evidence="1">Uncharacterized protein</fullName>
    </submittedName>
</protein>
<dbReference type="EMBL" id="PEDL01000001">
    <property type="protein sequence ID" value="PHV72380.1"/>
    <property type="molecule type" value="Genomic_DNA"/>
</dbReference>
<comment type="caution">
    <text evidence="1">The sequence shown here is derived from an EMBL/GenBank/DDBJ whole genome shotgun (WGS) entry which is preliminary data.</text>
</comment>